<protein>
    <submittedName>
        <fullName evidence="1">Uncharacterized protein</fullName>
    </submittedName>
</protein>
<evidence type="ECO:0000313" key="1">
    <source>
        <dbReference type="EMBL" id="OTG13468.1"/>
    </source>
</evidence>
<name>A0A251TQR9_HELAN</name>
<accession>A0A251TQR9</accession>
<sequence>MLQPTFNSWPQRKFMRMKGYYKISRYVSLANKDEEYEDMDDMTSYILFSKMTYLFYDSLDAYVQVKMMIFNGLIVKCHPNRFSSQNSFGA</sequence>
<proteinExistence type="predicted"/>
<gene>
    <name evidence="1" type="ORF">HannXRQ_Chr09g0238451</name>
</gene>
<reference evidence="2" key="1">
    <citation type="journal article" date="2017" name="Nature">
        <title>The sunflower genome provides insights into oil metabolism, flowering and Asterid evolution.</title>
        <authorList>
            <person name="Badouin H."/>
            <person name="Gouzy J."/>
            <person name="Grassa C.J."/>
            <person name="Murat F."/>
            <person name="Staton S.E."/>
            <person name="Cottret L."/>
            <person name="Lelandais-Briere C."/>
            <person name="Owens G.L."/>
            <person name="Carrere S."/>
            <person name="Mayjonade B."/>
            <person name="Legrand L."/>
            <person name="Gill N."/>
            <person name="Kane N.C."/>
            <person name="Bowers J.E."/>
            <person name="Hubner S."/>
            <person name="Bellec A."/>
            <person name="Berard A."/>
            <person name="Berges H."/>
            <person name="Blanchet N."/>
            <person name="Boniface M.C."/>
            <person name="Brunel D."/>
            <person name="Catrice O."/>
            <person name="Chaidir N."/>
            <person name="Claudel C."/>
            <person name="Donnadieu C."/>
            <person name="Faraut T."/>
            <person name="Fievet G."/>
            <person name="Helmstetter N."/>
            <person name="King M."/>
            <person name="Knapp S.J."/>
            <person name="Lai Z."/>
            <person name="Le Paslier M.C."/>
            <person name="Lippi Y."/>
            <person name="Lorenzon L."/>
            <person name="Mandel J.R."/>
            <person name="Marage G."/>
            <person name="Marchand G."/>
            <person name="Marquand E."/>
            <person name="Bret-Mestries E."/>
            <person name="Morien E."/>
            <person name="Nambeesan S."/>
            <person name="Nguyen T."/>
            <person name="Pegot-Espagnet P."/>
            <person name="Pouilly N."/>
            <person name="Raftis F."/>
            <person name="Sallet E."/>
            <person name="Schiex T."/>
            <person name="Thomas J."/>
            <person name="Vandecasteele C."/>
            <person name="Vares D."/>
            <person name="Vear F."/>
            <person name="Vautrin S."/>
            <person name="Crespi M."/>
            <person name="Mangin B."/>
            <person name="Burke J.M."/>
            <person name="Salse J."/>
            <person name="Munos S."/>
            <person name="Vincourt P."/>
            <person name="Rieseberg L.H."/>
            <person name="Langlade N.B."/>
        </authorList>
    </citation>
    <scope>NUCLEOTIDE SEQUENCE [LARGE SCALE GENOMIC DNA]</scope>
    <source>
        <strain evidence="2">cv. SF193</strain>
    </source>
</reference>
<organism evidence="1 2">
    <name type="scientific">Helianthus annuus</name>
    <name type="common">Common sunflower</name>
    <dbReference type="NCBI Taxonomy" id="4232"/>
    <lineage>
        <taxon>Eukaryota</taxon>
        <taxon>Viridiplantae</taxon>
        <taxon>Streptophyta</taxon>
        <taxon>Embryophyta</taxon>
        <taxon>Tracheophyta</taxon>
        <taxon>Spermatophyta</taxon>
        <taxon>Magnoliopsida</taxon>
        <taxon>eudicotyledons</taxon>
        <taxon>Gunneridae</taxon>
        <taxon>Pentapetalae</taxon>
        <taxon>asterids</taxon>
        <taxon>campanulids</taxon>
        <taxon>Asterales</taxon>
        <taxon>Asteraceae</taxon>
        <taxon>Asteroideae</taxon>
        <taxon>Heliantheae alliance</taxon>
        <taxon>Heliantheae</taxon>
        <taxon>Helianthus</taxon>
    </lineage>
</organism>
<dbReference type="AlphaFoldDB" id="A0A251TQR9"/>
<dbReference type="Proteomes" id="UP000215914">
    <property type="component" value="Chromosome 9"/>
</dbReference>
<dbReference type="InParanoid" id="A0A251TQR9"/>
<dbReference type="EMBL" id="CM007898">
    <property type="protein sequence ID" value="OTG13468.1"/>
    <property type="molecule type" value="Genomic_DNA"/>
</dbReference>
<keyword evidence="2" id="KW-1185">Reference proteome</keyword>
<evidence type="ECO:0000313" key="2">
    <source>
        <dbReference type="Proteomes" id="UP000215914"/>
    </source>
</evidence>